<feature type="domain" description="Glycosyltransferase subfamily 4-like N-terminal" evidence="6">
    <location>
        <begin position="276"/>
        <end position="430"/>
    </location>
</feature>
<protein>
    <submittedName>
        <fullName evidence="7">Glycosyltransferase</fullName>
        <ecNumber evidence="7">2.4.-.-</ecNumber>
    </submittedName>
</protein>
<gene>
    <name evidence="7" type="ORF">P8V03_05145</name>
</gene>
<dbReference type="Pfam" id="PF13439">
    <property type="entry name" value="Glyco_transf_4"/>
    <property type="match status" value="1"/>
</dbReference>
<comment type="caution">
    <text evidence="7">The sequence shown here is derived from an EMBL/GenBank/DDBJ whole genome shotgun (WGS) entry which is preliminary data.</text>
</comment>
<dbReference type="Proteomes" id="UP001281656">
    <property type="component" value="Unassembled WGS sequence"/>
</dbReference>
<dbReference type="PANTHER" id="PTHR43685:SF5">
    <property type="entry name" value="GLYCOSYLTRANSFERASE EPSE-RELATED"/>
    <property type="match status" value="1"/>
</dbReference>
<dbReference type="Pfam" id="PF00534">
    <property type="entry name" value="Glycos_transf_1"/>
    <property type="match status" value="1"/>
</dbReference>
<evidence type="ECO:0000256" key="2">
    <source>
        <dbReference type="ARBA" id="ARBA00022676"/>
    </source>
</evidence>
<dbReference type="InterPro" id="IPR001173">
    <property type="entry name" value="Glyco_trans_2-like"/>
</dbReference>
<dbReference type="EC" id="2.4.-.-" evidence="7"/>
<dbReference type="CDD" id="cd00761">
    <property type="entry name" value="Glyco_tranf_GTA_type"/>
    <property type="match status" value="1"/>
</dbReference>
<name>A0ABU4JQY9_9CLOT</name>
<evidence type="ECO:0000256" key="1">
    <source>
        <dbReference type="ARBA" id="ARBA00006739"/>
    </source>
</evidence>
<evidence type="ECO:0000313" key="8">
    <source>
        <dbReference type="Proteomes" id="UP001281656"/>
    </source>
</evidence>
<keyword evidence="3 7" id="KW-0808">Transferase</keyword>
<evidence type="ECO:0000259" key="5">
    <source>
        <dbReference type="Pfam" id="PF00535"/>
    </source>
</evidence>
<dbReference type="Pfam" id="PF00535">
    <property type="entry name" value="Glycos_transf_2"/>
    <property type="match status" value="1"/>
</dbReference>
<dbReference type="InterPro" id="IPR001296">
    <property type="entry name" value="Glyco_trans_1"/>
</dbReference>
<dbReference type="RefSeq" id="WP_318797028.1">
    <property type="nucleotide sequence ID" value="NZ_JARUJP010000004.1"/>
</dbReference>
<dbReference type="EMBL" id="JARUJP010000004">
    <property type="protein sequence ID" value="MDW8800538.1"/>
    <property type="molecule type" value="Genomic_DNA"/>
</dbReference>
<dbReference type="CDD" id="cd03819">
    <property type="entry name" value="GT4_WavL-like"/>
    <property type="match status" value="1"/>
</dbReference>
<organism evidence="7 8">
    <name type="scientific">Clostridium tanneri</name>
    <dbReference type="NCBI Taxonomy" id="3037988"/>
    <lineage>
        <taxon>Bacteria</taxon>
        <taxon>Bacillati</taxon>
        <taxon>Bacillota</taxon>
        <taxon>Clostridia</taxon>
        <taxon>Eubacteriales</taxon>
        <taxon>Clostridiaceae</taxon>
        <taxon>Clostridium</taxon>
    </lineage>
</organism>
<comment type="similarity">
    <text evidence="1">Belongs to the glycosyltransferase 2 family.</text>
</comment>
<feature type="domain" description="Glycosyltransferase 2-like" evidence="5">
    <location>
        <begin position="6"/>
        <end position="131"/>
    </location>
</feature>
<accession>A0ABU4JQY9</accession>
<evidence type="ECO:0000313" key="7">
    <source>
        <dbReference type="EMBL" id="MDW8800538.1"/>
    </source>
</evidence>
<evidence type="ECO:0000256" key="3">
    <source>
        <dbReference type="ARBA" id="ARBA00022679"/>
    </source>
</evidence>
<reference evidence="7 8" key="1">
    <citation type="submission" date="2023-04" db="EMBL/GenBank/DDBJ databases">
        <title>Clostridium tannerae sp. nov., isolated from the fecal material of an alpaca.</title>
        <authorList>
            <person name="Miller S."/>
            <person name="Hendry M."/>
            <person name="King J."/>
            <person name="Sankaranarayanan K."/>
            <person name="Lawson P.A."/>
        </authorList>
    </citation>
    <scope>NUCLEOTIDE SEQUENCE [LARGE SCALE GENOMIC DNA]</scope>
    <source>
        <strain evidence="7 8">A1-XYC3</strain>
    </source>
</reference>
<evidence type="ECO:0000259" key="4">
    <source>
        <dbReference type="Pfam" id="PF00534"/>
    </source>
</evidence>
<dbReference type="Gene3D" id="3.40.50.2000">
    <property type="entry name" value="Glycogen Phosphorylase B"/>
    <property type="match status" value="2"/>
</dbReference>
<dbReference type="InterPro" id="IPR029044">
    <property type="entry name" value="Nucleotide-diphossugar_trans"/>
</dbReference>
<sequence>MRPLISIIMPVYNCEAFMEESIRSILEQTYRNWELIIVNDGSEDKTEEKISGIKDVRIRLVNLKQHQGLTYAFLEGYKLAKGDFVIRHDGDDISAPNRLELQLKYLLENPQDGMVSCLISCFTRDQSLAKDCTFVERIQNHYVTYEDIQKAIIGGFIPILFPTLMIRKELMDKVNFENKTLELDDHVELLLELIKMGKVRKVEAILYSYRRHKDAYHMQNEKEYNKQVSKLLKDPSVKNHLQYNDFYKELKVIENKIQVNEKSNIRVLMLIDALNVGGTETHVVNLTRKLIQRGVYVVVGTSGGPTEAILHSYGIKVIKIPMDTDYISNKKKFGMLKLVKNIIDEEKINLVHCHLFASMQLASELYRMYKIPYVVTVHGLFYPNSVLYSSCIMASKVIAVSEPVKEMLEAKLEDKIKGKVVVIQNGVSTDMLKDSSRSADIRRELSIPRNAGILCYCSRLDWNKTDAARVFLFSYSQLLGQFHNLHAVIVGDGPGKEGIEKEAQVINEMVNEKVVHVVGAKVDVIPYYKESEIIIGTGRVALEGMLCSKPIIAVGNQGYAGPITERTRDIQWKMYFGDHDALEKPNAARIARDIKHLILNPEARKKIGDWGKSWCERNFNNDELVREIIQIYKNTLSDLR</sequence>
<feature type="domain" description="Glycosyl transferase family 1" evidence="4">
    <location>
        <begin position="440"/>
        <end position="613"/>
    </location>
</feature>
<proteinExistence type="inferred from homology"/>
<dbReference type="Gene3D" id="3.90.550.10">
    <property type="entry name" value="Spore Coat Polysaccharide Biosynthesis Protein SpsA, Chain A"/>
    <property type="match status" value="1"/>
</dbReference>
<dbReference type="SUPFAM" id="SSF53756">
    <property type="entry name" value="UDP-Glycosyltransferase/glycogen phosphorylase"/>
    <property type="match status" value="1"/>
</dbReference>
<dbReference type="SUPFAM" id="SSF53448">
    <property type="entry name" value="Nucleotide-diphospho-sugar transferases"/>
    <property type="match status" value="1"/>
</dbReference>
<keyword evidence="8" id="KW-1185">Reference proteome</keyword>
<dbReference type="GO" id="GO:0016757">
    <property type="term" value="F:glycosyltransferase activity"/>
    <property type="evidence" value="ECO:0007669"/>
    <property type="project" value="UniProtKB-KW"/>
</dbReference>
<dbReference type="PANTHER" id="PTHR43685">
    <property type="entry name" value="GLYCOSYLTRANSFERASE"/>
    <property type="match status" value="1"/>
</dbReference>
<keyword evidence="2 7" id="KW-0328">Glycosyltransferase</keyword>
<evidence type="ECO:0000259" key="6">
    <source>
        <dbReference type="Pfam" id="PF13439"/>
    </source>
</evidence>
<dbReference type="InterPro" id="IPR028098">
    <property type="entry name" value="Glyco_trans_4-like_N"/>
</dbReference>
<dbReference type="InterPro" id="IPR050834">
    <property type="entry name" value="Glycosyltransf_2"/>
</dbReference>